<organism evidence="1 2">
    <name type="scientific">Phyllotreta striolata</name>
    <name type="common">Striped flea beetle</name>
    <name type="synonym">Crioceris striolata</name>
    <dbReference type="NCBI Taxonomy" id="444603"/>
    <lineage>
        <taxon>Eukaryota</taxon>
        <taxon>Metazoa</taxon>
        <taxon>Ecdysozoa</taxon>
        <taxon>Arthropoda</taxon>
        <taxon>Hexapoda</taxon>
        <taxon>Insecta</taxon>
        <taxon>Pterygota</taxon>
        <taxon>Neoptera</taxon>
        <taxon>Endopterygota</taxon>
        <taxon>Coleoptera</taxon>
        <taxon>Polyphaga</taxon>
        <taxon>Cucujiformia</taxon>
        <taxon>Chrysomeloidea</taxon>
        <taxon>Chrysomelidae</taxon>
        <taxon>Galerucinae</taxon>
        <taxon>Alticini</taxon>
        <taxon>Phyllotreta</taxon>
    </lineage>
</organism>
<evidence type="ECO:0000313" key="1">
    <source>
        <dbReference type="EMBL" id="CAG9855691.1"/>
    </source>
</evidence>
<dbReference type="PANTHER" id="PTHR46191">
    <property type="match status" value="1"/>
</dbReference>
<dbReference type="InterPro" id="IPR036412">
    <property type="entry name" value="HAD-like_sf"/>
</dbReference>
<dbReference type="SFLD" id="SFLDG01129">
    <property type="entry name" value="C1.5:_HAD__Beta-PGM__Phosphata"/>
    <property type="match status" value="1"/>
</dbReference>
<dbReference type="OrthoDB" id="444127at2759"/>
<dbReference type="SUPFAM" id="SSF56784">
    <property type="entry name" value="HAD-like"/>
    <property type="match status" value="1"/>
</dbReference>
<keyword evidence="2" id="KW-1185">Reference proteome</keyword>
<gene>
    <name evidence="1" type="ORF">PHYEVI_LOCUS2137</name>
</gene>
<dbReference type="EMBL" id="OU900104">
    <property type="protein sequence ID" value="CAG9855691.1"/>
    <property type="molecule type" value="Genomic_DNA"/>
</dbReference>
<dbReference type="Gene3D" id="3.40.50.1000">
    <property type="entry name" value="HAD superfamily/HAD-like"/>
    <property type="match status" value="1"/>
</dbReference>
<dbReference type="GO" id="GO:0005634">
    <property type="term" value="C:nucleus"/>
    <property type="evidence" value="ECO:0007669"/>
    <property type="project" value="TreeGrafter"/>
</dbReference>
<dbReference type="NCBIfam" id="TIGR01549">
    <property type="entry name" value="HAD-SF-IA-v1"/>
    <property type="match status" value="1"/>
</dbReference>
<dbReference type="NCBIfam" id="TIGR02252">
    <property type="entry name" value="DREG-2"/>
    <property type="match status" value="1"/>
</dbReference>
<dbReference type="PRINTS" id="PR00413">
    <property type="entry name" value="HADHALOGNASE"/>
</dbReference>
<dbReference type="InterPro" id="IPR044924">
    <property type="entry name" value="HAD-SF_hydro_IA_REG-2-like_cap"/>
</dbReference>
<dbReference type="Gene3D" id="1.10.150.720">
    <property type="entry name" value="Haloacid dehalogenase-like hydrolase"/>
    <property type="match status" value="1"/>
</dbReference>
<dbReference type="AlphaFoldDB" id="A0A9N9XK98"/>
<dbReference type="InterPro" id="IPR023214">
    <property type="entry name" value="HAD_sf"/>
</dbReference>
<dbReference type="Pfam" id="PF00702">
    <property type="entry name" value="Hydrolase"/>
    <property type="match status" value="1"/>
</dbReference>
<evidence type="ECO:0000313" key="2">
    <source>
        <dbReference type="Proteomes" id="UP001153712"/>
    </source>
</evidence>
<reference evidence="1" key="1">
    <citation type="submission" date="2022-01" db="EMBL/GenBank/DDBJ databases">
        <authorList>
            <person name="King R."/>
        </authorList>
    </citation>
    <scope>NUCLEOTIDE SEQUENCE</scope>
</reference>
<evidence type="ECO:0008006" key="3">
    <source>
        <dbReference type="Google" id="ProtNLM"/>
    </source>
</evidence>
<dbReference type="CDD" id="cd16415">
    <property type="entry name" value="HAD_dREG-2_like"/>
    <property type="match status" value="1"/>
</dbReference>
<dbReference type="SFLD" id="SFLDS00003">
    <property type="entry name" value="Haloacid_Dehalogenase"/>
    <property type="match status" value="1"/>
</dbReference>
<protein>
    <recommendedName>
        <fullName evidence="3">Rhythmically expressed gene 2 protein</fullName>
    </recommendedName>
</protein>
<dbReference type="PANTHER" id="PTHR46191:SF2">
    <property type="entry name" value="HALOACID DEHALOGENASE-LIKE HYDROLASE DOMAIN-CONTAINING PROTEIN 3"/>
    <property type="match status" value="1"/>
</dbReference>
<dbReference type="Proteomes" id="UP001153712">
    <property type="component" value="Chromosome 11"/>
</dbReference>
<dbReference type="InterPro" id="IPR011949">
    <property type="entry name" value="HAD-SF_hydro_IA_REG-2-like"/>
</dbReference>
<accession>A0A9N9XK98</accession>
<dbReference type="InterPro" id="IPR006439">
    <property type="entry name" value="HAD-SF_hydro_IA"/>
</dbReference>
<dbReference type="InterPro" id="IPR051828">
    <property type="entry name" value="HAD-like_hydrolase_domain"/>
</dbReference>
<sequence length="258" mass="29792">MLLSRLRLVTFDITGTLLKFKLTPGQQYGEISALYGINCDGNELSKHFKEHWHRMSLVHPNFGRDTGLGWEEWWRTLVKKTFKDTRANVDEKKLDEVAFHLIELYKVSTCWQLCDGVSGLLSYIRSKNIPMGVISNFDPRLHVTLTNIKLRHFFHFILTSYEAGFEKPDPKIFQEAMARSKLEGLKPEECLHIGDQVCYDYIGAKNSGWQAVIISDTEISSLKKNNPEIEPSHVFDSLFGLHKHFIQTSKEDIFSQKL</sequence>
<name>A0A9N9XK98_PHYSR</name>
<proteinExistence type="predicted"/>